<organism evidence="3 4">
    <name type="scientific">Venturia inaequalis</name>
    <name type="common">Apple scab fungus</name>
    <dbReference type="NCBI Taxonomy" id="5025"/>
    <lineage>
        <taxon>Eukaryota</taxon>
        <taxon>Fungi</taxon>
        <taxon>Dikarya</taxon>
        <taxon>Ascomycota</taxon>
        <taxon>Pezizomycotina</taxon>
        <taxon>Dothideomycetes</taxon>
        <taxon>Pleosporomycetidae</taxon>
        <taxon>Venturiales</taxon>
        <taxon>Venturiaceae</taxon>
        <taxon>Venturia</taxon>
    </lineage>
</organism>
<dbReference type="GO" id="GO:0098703">
    <property type="term" value="P:calcium ion import across plasma membrane"/>
    <property type="evidence" value="ECO:0007669"/>
    <property type="project" value="InterPro"/>
</dbReference>
<keyword evidence="2" id="KW-0812">Transmembrane</keyword>
<protein>
    <submittedName>
        <fullName evidence="3">Uncharacterized protein</fullName>
    </submittedName>
</protein>
<dbReference type="GO" id="GO:0005262">
    <property type="term" value="F:calcium channel activity"/>
    <property type="evidence" value="ECO:0007669"/>
    <property type="project" value="InterPro"/>
</dbReference>
<reference evidence="3 4" key="1">
    <citation type="submission" date="2018-12" db="EMBL/GenBank/DDBJ databases">
        <title>Venturia inaequalis Genome Resource.</title>
        <authorList>
            <person name="Lichtner F.J."/>
        </authorList>
    </citation>
    <scope>NUCLEOTIDE SEQUENCE [LARGE SCALE GENOMIC DNA]</scope>
    <source>
        <strain evidence="3 4">120213</strain>
    </source>
</reference>
<evidence type="ECO:0000313" key="4">
    <source>
        <dbReference type="Proteomes" id="UP000447873"/>
    </source>
</evidence>
<dbReference type="PANTHER" id="PTHR39142">
    <property type="entry name" value="MID1P"/>
    <property type="match status" value="1"/>
</dbReference>
<feature type="region of interest" description="Disordered" evidence="1">
    <location>
        <begin position="136"/>
        <end position="161"/>
    </location>
</feature>
<proteinExistence type="predicted"/>
<dbReference type="AlphaFoldDB" id="A0A8H3YZZ8"/>
<dbReference type="InterPro" id="IPR024338">
    <property type="entry name" value="MID1/Yam8"/>
</dbReference>
<evidence type="ECO:0000256" key="2">
    <source>
        <dbReference type="SAM" id="Phobius"/>
    </source>
</evidence>
<dbReference type="EMBL" id="WNWS01000204">
    <property type="protein sequence ID" value="KAE9975026.1"/>
    <property type="molecule type" value="Genomic_DNA"/>
</dbReference>
<evidence type="ECO:0000256" key="1">
    <source>
        <dbReference type="SAM" id="MobiDB-lite"/>
    </source>
</evidence>
<comment type="caution">
    <text evidence="3">The sequence shown here is derived from an EMBL/GenBank/DDBJ whole genome shotgun (WGS) entry which is preliminary data.</text>
</comment>
<dbReference type="Proteomes" id="UP000447873">
    <property type="component" value="Unassembled WGS sequence"/>
</dbReference>
<dbReference type="PANTHER" id="PTHR39142:SF1">
    <property type="entry name" value="AEL197CP"/>
    <property type="match status" value="1"/>
</dbReference>
<feature type="transmembrane region" description="Helical" evidence="2">
    <location>
        <begin position="653"/>
        <end position="673"/>
    </location>
</feature>
<accession>A0A8H3YZZ8</accession>
<dbReference type="Pfam" id="PF12929">
    <property type="entry name" value="Mid1"/>
    <property type="match status" value="1"/>
</dbReference>
<keyword evidence="2" id="KW-0472">Membrane</keyword>
<name>A0A8H3YZZ8_VENIN</name>
<evidence type="ECO:0000313" key="3">
    <source>
        <dbReference type="EMBL" id="KAE9975026.1"/>
    </source>
</evidence>
<gene>
    <name evidence="3" type="ORF">EG328_003502</name>
</gene>
<keyword evidence="2" id="KW-1133">Transmembrane helix</keyword>
<sequence length="674" mass="73408">MQFPKLTPLQARLAACLGTSIILVVLYYSVSPSHFAYAAELESILNEDHNHHRIDFGQERGFRDVTDWGEDEAMLEEDAFAGVEEGGDGFGGVARDLVRRAPGTSPLKNNIPFGENIAPGAVATFKFARSEVYGPPGTLRTGLPENTLGPGGSSLEKRDGASTYDDMDLEYHDLLKRQTSNGTNQTVYISANTCVQPHVNLGGLGSPPQLTLYVSSNESDITSTPIGDAMAFPFDQGYVSVQVNATGDVFFAVVADNLTTDFSGQWNYKIAASIDASYFYYEGSTPMIWSVDTDSKSALLATLNLTDPDINVSNTKSLRQQWMDMIPHPPFTMKVYNASSPNLTGIERSYCGLDKLDINPVTINYNMTTRGVGKNPKQQFYATGLQPGQNYTAILAFDGVNMTNSSVVAGGGQLWQSIPFTTKTEDNCKIIYDLPFCDAVAYAVPTNPNNPSLTIEELRGTYDNYSSSLYQNFTNSLDQIQCHTAESSQYSLATNCDECKANYKLWLCAVTIPRCEDFSNTVNSALKPRNIGHPFPNGTTPVFTIQDPSEPRKIINSPESLMVYNSSRNPMIDEIIKPGPYKELLPCQELCFDLVQACPTALGFQCPKAEGYAGGVLRDSYGTYNSSKVNVNDFVTCNFLGVDWPSLSRGARVSGGGGGLLLWLAVGVVLVFAA</sequence>